<dbReference type="Pfam" id="PF07648">
    <property type="entry name" value="Kazal_2"/>
    <property type="match status" value="1"/>
</dbReference>
<dbReference type="InterPro" id="IPR000867">
    <property type="entry name" value="IGFBP-like"/>
</dbReference>
<evidence type="ECO:0000256" key="2">
    <source>
        <dbReference type="ARBA" id="ARBA00010541"/>
    </source>
</evidence>
<accession>A0A9D3SRD2</accession>
<dbReference type="Gene3D" id="3.40.50.300">
    <property type="entry name" value="P-loop containing nucleotide triphosphate hydrolases"/>
    <property type="match status" value="1"/>
</dbReference>
<evidence type="ECO:0000313" key="14">
    <source>
        <dbReference type="EMBL" id="KAG7333787.1"/>
    </source>
</evidence>
<dbReference type="GO" id="GO:0003924">
    <property type="term" value="F:GTPase activity"/>
    <property type="evidence" value="ECO:0007669"/>
    <property type="project" value="InterPro"/>
</dbReference>
<dbReference type="PRINTS" id="PR00834">
    <property type="entry name" value="PROTEASES2C"/>
</dbReference>
<dbReference type="GO" id="GO:0004252">
    <property type="term" value="F:serine-type endopeptidase activity"/>
    <property type="evidence" value="ECO:0007669"/>
    <property type="project" value="InterPro"/>
</dbReference>
<dbReference type="InterPro" id="IPR001940">
    <property type="entry name" value="Peptidase_S1C"/>
</dbReference>
<dbReference type="SMART" id="SM00280">
    <property type="entry name" value="KAZAL"/>
    <property type="match status" value="1"/>
</dbReference>
<dbReference type="GO" id="GO:0005525">
    <property type="term" value="F:GTP binding"/>
    <property type="evidence" value="ECO:0007669"/>
    <property type="project" value="InterPro"/>
</dbReference>
<dbReference type="Gene3D" id="2.40.10.120">
    <property type="match status" value="1"/>
</dbReference>
<dbReference type="InterPro" id="IPR036058">
    <property type="entry name" value="Kazal_dom_sf"/>
</dbReference>
<dbReference type="Gene3D" id="3.30.60.30">
    <property type="match status" value="1"/>
</dbReference>
<evidence type="ECO:0000256" key="10">
    <source>
        <dbReference type="SAM" id="MobiDB-lite"/>
    </source>
</evidence>
<evidence type="ECO:0000256" key="9">
    <source>
        <dbReference type="ARBA" id="ARBA00023157"/>
    </source>
</evidence>
<keyword evidence="4" id="KW-0645">Protease</keyword>
<dbReference type="SUPFAM" id="SSF52540">
    <property type="entry name" value="P-loop containing nucleoside triphosphate hydrolases"/>
    <property type="match status" value="1"/>
</dbReference>
<dbReference type="InterPro" id="IPR001478">
    <property type="entry name" value="PDZ"/>
</dbReference>
<dbReference type="NCBIfam" id="TIGR00231">
    <property type="entry name" value="small_GTP"/>
    <property type="match status" value="1"/>
</dbReference>
<dbReference type="PANTHER" id="PTHR22939:SF14">
    <property type="entry name" value="SERINE PROTEASE HTRA3"/>
    <property type="match status" value="1"/>
</dbReference>
<dbReference type="InterPro" id="IPR041489">
    <property type="entry name" value="PDZ_6"/>
</dbReference>
<dbReference type="Pfam" id="PF17820">
    <property type="entry name" value="PDZ_6"/>
    <property type="match status" value="1"/>
</dbReference>
<keyword evidence="8" id="KW-0720">Serine protease</keyword>
<protein>
    <recommendedName>
        <fullName evidence="16">Serine protease HTRA3</fullName>
    </recommendedName>
</protein>
<feature type="domain" description="IGFBP N-terminal" evidence="12">
    <location>
        <begin position="184"/>
        <end position="258"/>
    </location>
</feature>
<dbReference type="SUPFAM" id="SSF50156">
    <property type="entry name" value="PDZ domain-like"/>
    <property type="match status" value="1"/>
</dbReference>
<sequence length="634" mass="69240">MDSCEFWIPAICRTCKIIVLGDAGVGKTSLTHLYCSGKFPEKTDSTIGVDFRERLLHVGGEKVKVQLWDTAGQERFRKCMVQHYYRNVHAVVFVYDVTNVASFRSLPLWMEECQQHLLGPDVPRVLVANKADLVTLSTASTIEQARHLAEVHSMPFYLFSAKGGSREQVDAIFSKLVQQIRPESRAPCPANCDMTKCPAPRAACQGGRVLDRCGCCTVCASVEEGATCGRKRDLPCAAGLECVHPGGKKSSKGVCRCKSRHPVCGSDGKTYENPCKLEAASRRARQRGNAPVTKMHKDRCASAAPGSTHHSSPRYKFNFIADVVEKIVPSVVHIELFLSHPLFGHHVPLSSGSGFIVKDSGVIVTNAHVVSSSASTVGRQQLRVQLHDGKKYEASITDIDKKSDIATIKVNTRKKLPVLPLGHSADLRPGEFVVAIGSPFALQNTVTTGIVSTAQRDGKELGIRDSDMDYIQTDAIINYGNSGGPLVNLDGEVIGINTLKVTAGISFAIPADRINRFLDNSYDKQYKDVKGTKKRYLGIRMITLTKDLVKEMKQRDPYFPDISSGILVHEVIPDSPAQKGGLEAGDVIVKLNGRSLVSTDDIQLALHGNTALLLEILRGSNSLLFNIEPRVLEQ</sequence>
<dbReference type="InterPro" id="IPR005225">
    <property type="entry name" value="Small_GTP-bd"/>
</dbReference>
<evidence type="ECO:0008006" key="16">
    <source>
        <dbReference type="Google" id="ProtNLM"/>
    </source>
</evidence>
<evidence type="ECO:0000256" key="3">
    <source>
        <dbReference type="ARBA" id="ARBA00022525"/>
    </source>
</evidence>
<dbReference type="SMART" id="SM00174">
    <property type="entry name" value="RHO"/>
    <property type="match status" value="1"/>
</dbReference>
<dbReference type="Pfam" id="PF00219">
    <property type="entry name" value="IGFBP"/>
    <property type="match status" value="1"/>
</dbReference>
<keyword evidence="7" id="KW-0378">Hydrolase</keyword>
<dbReference type="CDD" id="cd00104">
    <property type="entry name" value="KAZAL_FS"/>
    <property type="match status" value="1"/>
</dbReference>
<name>A0A9D3SRD2_9TELE</name>
<dbReference type="PROSITE" id="PS51421">
    <property type="entry name" value="RAS"/>
    <property type="match status" value="1"/>
</dbReference>
<dbReference type="Proteomes" id="UP000824219">
    <property type="component" value="Linkage Group LG03"/>
</dbReference>
<evidence type="ECO:0000256" key="6">
    <source>
        <dbReference type="ARBA" id="ARBA00022741"/>
    </source>
</evidence>
<keyword evidence="3" id="KW-0964">Secreted</keyword>
<dbReference type="PROSITE" id="PS51323">
    <property type="entry name" value="IGFBP_N_2"/>
    <property type="match status" value="1"/>
</dbReference>
<comment type="caution">
    <text evidence="14">The sequence shown here is derived from an EMBL/GenBank/DDBJ whole genome shotgun (WGS) entry which is preliminary data.</text>
</comment>
<evidence type="ECO:0000259" key="11">
    <source>
        <dbReference type="PROSITE" id="PS50106"/>
    </source>
</evidence>
<evidence type="ECO:0000256" key="4">
    <source>
        <dbReference type="ARBA" id="ARBA00022670"/>
    </source>
</evidence>
<feature type="domain" description="PDZ" evidence="11">
    <location>
        <begin position="527"/>
        <end position="620"/>
    </location>
</feature>
<dbReference type="SMART" id="SM00175">
    <property type="entry name" value="RAB"/>
    <property type="match status" value="1"/>
</dbReference>
<feature type="region of interest" description="Disordered" evidence="10">
    <location>
        <begin position="282"/>
        <end position="311"/>
    </location>
</feature>
<dbReference type="OrthoDB" id="4217619at2759"/>
<dbReference type="Gene3D" id="4.10.40.20">
    <property type="match status" value="1"/>
</dbReference>
<organism evidence="14 15">
    <name type="scientific">Hemibagrus wyckioides</name>
    <dbReference type="NCBI Taxonomy" id="337641"/>
    <lineage>
        <taxon>Eukaryota</taxon>
        <taxon>Metazoa</taxon>
        <taxon>Chordata</taxon>
        <taxon>Craniata</taxon>
        <taxon>Vertebrata</taxon>
        <taxon>Euteleostomi</taxon>
        <taxon>Actinopterygii</taxon>
        <taxon>Neopterygii</taxon>
        <taxon>Teleostei</taxon>
        <taxon>Ostariophysi</taxon>
        <taxon>Siluriformes</taxon>
        <taxon>Bagridae</taxon>
        <taxon>Hemibagrus</taxon>
    </lineage>
</organism>
<dbReference type="PROSITE" id="PS51419">
    <property type="entry name" value="RAB"/>
    <property type="match status" value="1"/>
</dbReference>
<dbReference type="Pfam" id="PF13365">
    <property type="entry name" value="Trypsin_2"/>
    <property type="match status" value="1"/>
</dbReference>
<evidence type="ECO:0000256" key="8">
    <source>
        <dbReference type="ARBA" id="ARBA00022825"/>
    </source>
</evidence>
<keyword evidence="5" id="KW-0732">Signal</keyword>
<dbReference type="FunFam" id="2.40.10.120:FF:000002">
    <property type="entry name" value="HtrA serine peptidase 3"/>
    <property type="match status" value="1"/>
</dbReference>
<dbReference type="Gene3D" id="2.30.42.10">
    <property type="match status" value="1"/>
</dbReference>
<dbReference type="FunFam" id="3.40.50.300:FF:002685">
    <property type="entry name" value="RAB33A, member RAS oncogene family"/>
    <property type="match status" value="1"/>
</dbReference>
<dbReference type="InterPro" id="IPR027417">
    <property type="entry name" value="P-loop_NTPase"/>
</dbReference>
<dbReference type="SUPFAM" id="SSF57184">
    <property type="entry name" value="Growth factor receptor domain"/>
    <property type="match status" value="1"/>
</dbReference>
<dbReference type="InterPro" id="IPR001806">
    <property type="entry name" value="Small_GTPase"/>
</dbReference>
<dbReference type="PROSITE" id="PS51465">
    <property type="entry name" value="KAZAL_2"/>
    <property type="match status" value="1"/>
</dbReference>
<dbReference type="EMBL" id="JAHKSW010000003">
    <property type="protein sequence ID" value="KAG7333787.1"/>
    <property type="molecule type" value="Genomic_DNA"/>
</dbReference>
<comment type="similarity">
    <text evidence="2">Belongs to the peptidase S1C family.</text>
</comment>
<gene>
    <name evidence="14" type="ORF">KOW79_002194</name>
</gene>
<evidence type="ECO:0000313" key="15">
    <source>
        <dbReference type="Proteomes" id="UP000824219"/>
    </source>
</evidence>
<keyword evidence="9" id="KW-1015">Disulfide bond</keyword>
<dbReference type="SMART" id="SM00121">
    <property type="entry name" value="IB"/>
    <property type="match status" value="1"/>
</dbReference>
<dbReference type="InterPro" id="IPR009030">
    <property type="entry name" value="Growth_fac_rcpt_cys_sf"/>
</dbReference>
<dbReference type="InterPro" id="IPR009003">
    <property type="entry name" value="Peptidase_S1_PA"/>
</dbReference>
<dbReference type="SUPFAM" id="SSF100895">
    <property type="entry name" value="Kazal-type serine protease inhibitors"/>
    <property type="match status" value="1"/>
</dbReference>
<dbReference type="PROSITE" id="PS50106">
    <property type="entry name" value="PDZ"/>
    <property type="match status" value="1"/>
</dbReference>
<keyword evidence="15" id="KW-1185">Reference proteome</keyword>
<evidence type="ECO:0000256" key="1">
    <source>
        <dbReference type="ARBA" id="ARBA00004613"/>
    </source>
</evidence>
<dbReference type="PANTHER" id="PTHR22939">
    <property type="entry name" value="SERINE PROTEASE FAMILY S1C HTRA-RELATED"/>
    <property type="match status" value="1"/>
</dbReference>
<dbReference type="InterPro" id="IPR036034">
    <property type="entry name" value="PDZ_sf"/>
</dbReference>
<evidence type="ECO:0000256" key="7">
    <source>
        <dbReference type="ARBA" id="ARBA00022801"/>
    </source>
</evidence>
<evidence type="ECO:0000259" key="13">
    <source>
        <dbReference type="PROSITE" id="PS51465"/>
    </source>
</evidence>
<dbReference type="CDD" id="cd06785">
    <property type="entry name" value="cpPDZ_HtrA-like"/>
    <property type="match status" value="1"/>
</dbReference>
<comment type="subcellular location">
    <subcellularLocation>
        <location evidence="1">Secreted</location>
    </subcellularLocation>
</comment>
<evidence type="ECO:0000259" key="12">
    <source>
        <dbReference type="PROSITE" id="PS51323"/>
    </source>
</evidence>
<dbReference type="SMART" id="SM00173">
    <property type="entry name" value="RAS"/>
    <property type="match status" value="1"/>
</dbReference>
<dbReference type="GO" id="GO:0005576">
    <property type="term" value="C:extracellular region"/>
    <property type="evidence" value="ECO:0007669"/>
    <property type="project" value="UniProtKB-SubCell"/>
</dbReference>
<dbReference type="GO" id="GO:0006508">
    <property type="term" value="P:proteolysis"/>
    <property type="evidence" value="ECO:0007669"/>
    <property type="project" value="UniProtKB-KW"/>
</dbReference>
<proteinExistence type="inferred from homology"/>
<dbReference type="Pfam" id="PF00071">
    <property type="entry name" value="Ras"/>
    <property type="match status" value="1"/>
</dbReference>
<dbReference type="SMART" id="SM00228">
    <property type="entry name" value="PDZ"/>
    <property type="match status" value="1"/>
</dbReference>
<dbReference type="SUPFAM" id="SSF50494">
    <property type="entry name" value="Trypsin-like serine proteases"/>
    <property type="match status" value="1"/>
</dbReference>
<evidence type="ECO:0000256" key="5">
    <source>
        <dbReference type="ARBA" id="ARBA00022729"/>
    </source>
</evidence>
<keyword evidence="6" id="KW-0547">Nucleotide-binding</keyword>
<feature type="domain" description="Kazal-like" evidence="13">
    <location>
        <begin position="237"/>
        <end position="302"/>
    </location>
</feature>
<dbReference type="AlphaFoldDB" id="A0A9D3SRD2"/>
<reference evidence="14 15" key="1">
    <citation type="submission" date="2021-06" db="EMBL/GenBank/DDBJ databases">
        <title>Chromosome-level genome assembly of the red-tail catfish (Hemibagrus wyckioides).</title>
        <authorList>
            <person name="Shao F."/>
        </authorList>
    </citation>
    <scope>NUCLEOTIDE SEQUENCE [LARGE SCALE GENOMIC DNA]</scope>
    <source>
        <strain evidence="14">EC202008001</strain>
        <tissue evidence="14">Blood</tissue>
    </source>
</reference>
<dbReference type="SMART" id="SM00176">
    <property type="entry name" value="RAN"/>
    <property type="match status" value="1"/>
</dbReference>
<dbReference type="InterPro" id="IPR002350">
    <property type="entry name" value="Kazal_dom"/>
</dbReference>